<name>A0A172WJ06_9EURY</name>
<keyword evidence="2 11" id="KW-1003">Cell membrane</keyword>
<dbReference type="GO" id="GO:0004222">
    <property type="term" value="F:metalloendopeptidase activity"/>
    <property type="evidence" value="ECO:0007669"/>
    <property type="project" value="UniProtKB-UniRule"/>
</dbReference>
<keyword evidence="6 11" id="KW-0378">Hydrolase</keyword>
<evidence type="ECO:0000313" key="13">
    <source>
        <dbReference type="EMBL" id="ANF23265.1"/>
    </source>
</evidence>
<dbReference type="HAMAP" id="MF_00188">
    <property type="entry name" value="Pept_M48_protease_HtpX"/>
    <property type="match status" value="1"/>
</dbReference>
<evidence type="ECO:0000313" key="14">
    <source>
        <dbReference type="Proteomes" id="UP000076969"/>
    </source>
</evidence>
<keyword evidence="4 11" id="KW-0812">Transmembrane</keyword>
<keyword evidence="7 11" id="KW-0862">Zinc</keyword>
<feature type="active site" evidence="11">
    <location>
        <position position="134"/>
    </location>
</feature>
<proteinExistence type="inferred from homology"/>
<feature type="binding site" evidence="11">
    <location>
        <position position="208"/>
    </location>
    <ligand>
        <name>Zn(2+)</name>
        <dbReference type="ChEBI" id="CHEBI:29105"/>
        <note>catalytic</note>
    </ligand>
</feature>
<feature type="transmembrane region" description="Helical" evidence="11">
    <location>
        <begin position="182"/>
        <end position="203"/>
    </location>
</feature>
<dbReference type="Pfam" id="PF01435">
    <property type="entry name" value="Peptidase_M48"/>
    <property type="match status" value="1"/>
</dbReference>
<evidence type="ECO:0000256" key="5">
    <source>
        <dbReference type="ARBA" id="ARBA00022723"/>
    </source>
</evidence>
<dbReference type="GeneID" id="28496298"/>
<evidence type="ECO:0000256" key="2">
    <source>
        <dbReference type="ARBA" id="ARBA00022475"/>
    </source>
</evidence>
<dbReference type="GO" id="GO:0006508">
    <property type="term" value="P:proteolysis"/>
    <property type="evidence" value="ECO:0007669"/>
    <property type="project" value="UniProtKB-KW"/>
</dbReference>
<evidence type="ECO:0000256" key="7">
    <source>
        <dbReference type="ARBA" id="ARBA00022833"/>
    </source>
</evidence>
<dbReference type="InterPro" id="IPR050083">
    <property type="entry name" value="HtpX_protease"/>
</dbReference>
<dbReference type="Proteomes" id="UP000076969">
    <property type="component" value="Chromosome"/>
</dbReference>
<comment type="similarity">
    <text evidence="1 11">Belongs to the peptidase M48B family.</text>
</comment>
<feature type="binding site" evidence="11">
    <location>
        <position position="137"/>
    </location>
    <ligand>
        <name>Zn(2+)</name>
        <dbReference type="ChEBI" id="CHEBI:29105"/>
        <note>catalytic</note>
    </ligand>
</feature>
<reference evidence="14" key="1">
    <citation type="journal article" date="2016" name="Syst. Appl. Microbiol.">
        <title>Thermococcus piezophilus sp. nov., a novel hyperthermophilic and piezophilic archaeon with a broad pressure range for growth, isolated from a deepest hydrothermal vent at the Mid-Cayman Rise.</title>
        <authorList>
            <person name="Dalmasso C."/>
            <person name="Oger P."/>
            <person name="Selva G."/>
            <person name="Courtine D."/>
            <person name="L'Haridon S."/>
            <person name="Garlaschelli A."/>
            <person name="Roussel E."/>
            <person name="Miyazaki J."/>
            <person name="Reveillaud J."/>
            <person name="Jebbar M."/>
            <person name="Takai K."/>
            <person name="Maignien L."/>
            <person name="Alain K."/>
        </authorList>
    </citation>
    <scope>NUCLEOTIDE SEQUENCE [LARGE SCALE GENOMIC DNA]</scope>
    <source>
        <strain evidence="14">CDGS</strain>
    </source>
</reference>
<evidence type="ECO:0000256" key="10">
    <source>
        <dbReference type="ARBA" id="ARBA00023136"/>
    </source>
</evidence>
<feature type="binding site" evidence="11">
    <location>
        <position position="133"/>
    </location>
    <ligand>
        <name>Zn(2+)</name>
        <dbReference type="ChEBI" id="CHEBI:29105"/>
        <note>catalytic</note>
    </ligand>
</feature>
<feature type="transmembrane region" description="Helical" evidence="11">
    <location>
        <begin position="5"/>
        <end position="27"/>
    </location>
</feature>
<dbReference type="InterPro" id="IPR022919">
    <property type="entry name" value="Pept_M48_protease_HtpX"/>
</dbReference>
<evidence type="ECO:0000256" key="3">
    <source>
        <dbReference type="ARBA" id="ARBA00022670"/>
    </source>
</evidence>
<dbReference type="EC" id="3.4.24.-" evidence="11"/>
<accession>A0A172WJ06</accession>
<keyword evidence="10 11" id="KW-0472">Membrane</keyword>
<evidence type="ECO:0000256" key="4">
    <source>
        <dbReference type="ARBA" id="ARBA00022692"/>
    </source>
</evidence>
<keyword evidence="8 11" id="KW-1133">Transmembrane helix</keyword>
<keyword evidence="9 11" id="KW-0482">Metalloprotease</keyword>
<evidence type="ECO:0000256" key="9">
    <source>
        <dbReference type="ARBA" id="ARBA00023049"/>
    </source>
</evidence>
<dbReference type="PANTHER" id="PTHR43221:SF2">
    <property type="entry name" value="PROTEASE HTPX HOMOLOG"/>
    <property type="match status" value="1"/>
</dbReference>
<evidence type="ECO:0000259" key="12">
    <source>
        <dbReference type="Pfam" id="PF01435"/>
    </source>
</evidence>
<dbReference type="CDD" id="cd07336">
    <property type="entry name" value="M48B_HtpX_like"/>
    <property type="match status" value="1"/>
</dbReference>
<protein>
    <recommendedName>
        <fullName evidence="11">Protease HtpX homolog</fullName>
        <ecNumber evidence="11">3.4.24.-</ecNumber>
    </recommendedName>
</protein>
<evidence type="ECO:0000256" key="11">
    <source>
        <dbReference type="HAMAP-Rule" id="MF_00188"/>
    </source>
</evidence>
<dbReference type="Gene3D" id="3.30.2010.10">
    <property type="entry name" value="Metalloproteases ('zincins'), catalytic domain"/>
    <property type="match status" value="1"/>
</dbReference>
<feature type="domain" description="Peptidase M48" evidence="12">
    <location>
        <begin position="67"/>
        <end position="282"/>
    </location>
</feature>
<dbReference type="RefSeq" id="WP_068666750.1">
    <property type="nucleotide sequence ID" value="NZ_CP015520.1"/>
</dbReference>
<comment type="cofactor">
    <cofactor evidence="11">
        <name>Zn(2+)</name>
        <dbReference type="ChEBI" id="CHEBI:29105"/>
    </cofactor>
    <text evidence="11">Binds 1 zinc ion per subunit.</text>
</comment>
<evidence type="ECO:0000256" key="6">
    <source>
        <dbReference type="ARBA" id="ARBA00022801"/>
    </source>
</evidence>
<dbReference type="OrthoDB" id="28389at2157"/>
<organism evidence="13 14">
    <name type="scientific">Thermococcus piezophilus</name>
    <dbReference type="NCBI Taxonomy" id="1712654"/>
    <lineage>
        <taxon>Archaea</taxon>
        <taxon>Methanobacteriati</taxon>
        <taxon>Methanobacteriota</taxon>
        <taxon>Thermococci</taxon>
        <taxon>Thermococcales</taxon>
        <taxon>Thermococcaceae</taxon>
        <taxon>Thermococcus</taxon>
    </lineage>
</organism>
<dbReference type="PANTHER" id="PTHR43221">
    <property type="entry name" value="PROTEASE HTPX"/>
    <property type="match status" value="1"/>
</dbReference>
<comment type="subcellular location">
    <subcellularLocation>
        <location evidence="11">Cell membrane</location>
        <topology evidence="11">Multi-pass membrane protein</topology>
    </subcellularLocation>
</comment>
<dbReference type="GO" id="GO:0008270">
    <property type="term" value="F:zinc ion binding"/>
    <property type="evidence" value="ECO:0007669"/>
    <property type="project" value="UniProtKB-UniRule"/>
</dbReference>
<dbReference type="EMBL" id="CP015520">
    <property type="protein sequence ID" value="ANF23265.1"/>
    <property type="molecule type" value="Genomic_DNA"/>
</dbReference>
<gene>
    <name evidence="11" type="primary">htpX</name>
    <name evidence="13" type="ORF">A7C91_08850</name>
</gene>
<keyword evidence="3 11" id="KW-0645">Protease</keyword>
<dbReference type="InterPro" id="IPR001915">
    <property type="entry name" value="Peptidase_M48"/>
</dbReference>
<feature type="transmembrane region" description="Helical" evidence="11">
    <location>
        <begin position="143"/>
        <end position="162"/>
    </location>
</feature>
<keyword evidence="14" id="KW-1185">Reference proteome</keyword>
<feature type="transmembrane region" description="Helical" evidence="11">
    <location>
        <begin position="33"/>
        <end position="50"/>
    </location>
</feature>
<dbReference type="NCBIfam" id="NF002826">
    <property type="entry name" value="PRK03001.1"/>
    <property type="match status" value="1"/>
</dbReference>
<evidence type="ECO:0000256" key="1">
    <source>
        <dbReference type="ARBA" id="ARBA00009779"/>
    </source>
</evidence>
<keyword evidence="5 11" id="KW-0479">Metal-binding</keyword>
<dbReference type="SMR" id="A0A172WJ06"/>
<dbReference type="STRING" id="1712654.A7C91_08850"/>
<sequence>MGLGLWLRTSLLMGFLTGLLMAIGYVIGGQDAAFLMFLFALAINFFSYWYSDKIVLAWYRARIVDESEAPELYAIVRKLAERAGIPTPRIAIIPSETPNAFATGRDPKHAVVAVTQGLLRILDRDELEGVIAHELGHVKNRDILISTIAAALAGAIINLAYWARWIAIFGGFGRDDRDGSNVITAILIAILAPIVAMMIQMAISRSREYLADETGARISGKPWALARALEKIEAAVRYRPMSEGNPATAHMFIVNPFRGMSVAELFSTHPPTEKRIARLRKIAEEMGMYF</sequence>
<dbReference type="KEGG" id="tpie:A7C91_08850"/>
<dbReference type="AlphaFoldDB" id="A0A172WJ06"/>
<evidence type="ECO:0000256" key="8">
    <source>
        <dbReference type="ARBA" id="ARBA00022989"/>
    </source>
</evidence>
<dbReference type="GO" id="GO:0005886">
    <property type="term" value="C:plasma membrane"/>
    <property type="evidence" value="ECO:0007669"/>
    <property type="project" value="UniProtKB-SubCell"/>
</dbReference>